<protein>
    <submittedName>
        <fullName evidence="1">Uncharacterized protein</fullName>
    </submittedName>
</protein>
<keyword evidence="2" id="KW-1185">Reference proteome</keyword>
<sequence length="111" mass="12235">MVQSRGVGVDALGDLRTAGADELRAEQQTPFVPLCACGRVALSLYLLHGGLIALWSNAYGRPAENFYLGWLVIVPGMIVVGWLWWRFVGTGPVEWAMGWLSGRPKTSSFRR</sequence>
<reference evidence="1" key="1">
    <citation type="submission" date="2022-07" db="EMBL/GenBank/DDBJ databases">
        <title>Complete genome of DND4.</title>
        <authorList>
            <person name="Cao G."/>
        </authorList>
    </citation>
    <scope>NUCLEOTIDE SEQUENCE</scope>
    <source>
        <strain evidence="1">DND4</strain>
    </source>
</reference>
<dbReference type="Proteomes" id="UP001060245">
    <property type="component" value="Chromosome"/>
</dbReference>
<proteinExistence type="predicted"/>
<accession>A0ACD4BBD6</accession>
<organism evidence="1 2">
    <name type="scientific">Microbacterium maritypicum</name>
    <name type="common">Microbacterium liquefaciens</name>
    <dbReference type="NCBI Taxonomy" id="33918"/>
    <lineage>
        <taxon>Bacteria</taxon>
        <taxon>Bacillati</taxon>
        <taxon>Actinomycetota</taxon>
        <taxon>Actinomycetes</taxon>
        <taxon>Micrococcales</taxon>
        <taxon>Microbacteriaceae</taxon>
        <taxon>Microbacterium</taxon>
    </lineage>
</organism>
<dbReference type="EMBL" id="CP101471">
    <property type="protein sequence ID" value="UTT54853.1"/>
    <property type="molecule type" value="Genomic_DNA"/>
</dbReference>
<gene>
    <name evidence="1" type="ORF">NMQ05_03275</name>
</gene>
<evidence type="ECO:0000313" key="2">
    <source>
        <dbReference type="Proteomes" id="UP001060245"/>
    </source>
</evidence>
<name>A0ACD4BBD6_MICMQ</name>
<evidence type="ECO:0000313" key="1">
    <source>
        <dbReference type="EMBL" id="UTT54853.1"/>
    </source>
</evidence>